<keyword evidence="2" id="KW-1185">Reference proteome</keyword>
<evidence type="ECO:0000313" key="2">
    <source>
        <dbReference type="Proteomes" id="UP001189757"/>
    </source>
</evidence>
<accession>A0ABM9K756</accession>
<organism evidence="1 2">
    <name type="scientific">Ralstonia flaminis</name>
    <dbReference type="NCBI Taxonomy" id="3058597"/>
    <lineage>
        <taxon>Bacteria</taxon>
        <taxon>Pseudomonadati</taxon>
        <taxon>Pseudomonadota</taxon>
        <taxon>Betaproteobacteria</taxon>
        <taxon>Burkholderiales</taxon>
        <taxon>Burkholderiaceae</taxon>
        <taxon>Ralstonia</taxon>
    </lineage>
</organism>
<dbReference type="RefSeq" id="WP_316681787.1">
    <property type="nucleotide sequence ID" value="NZ_CATZLL010000011.1"/>
</dbReference>
<dbReference type="Proteomes" id="UP001189757">
    <property type="component" value="Unassembled WGS sequence"/>
</dbReference>
<name>A0ABM9K756_9RALS</name>
<dbReference type="EMBL" id="CATZLL010000011">
    <property type="protein sequence ID" value="CAJ0818138.1"/>
    <property type="molecule type" value="Genomic_DNA"/>
</dbReference>
<protein>
    <submittedName>
        <fullName evidence="1">Uncharacterized protein</fullName>
    </submittedName>
</protein>
<reference evidence="1 2" key="1">
    <citation type="submission" date="2023-07" db="EMBL/GenBank/DDBJ databases">
        <authorList>
            <person name="Peeters C."/>
        </authorList>
    </citation>
    <scope>NUCLEOTIDE SEQUENCE [LARGE SCALE GENOMIC DNA]</scope>
    <source>
        <strain evidence="1 2">LMG 18101</strain>
    </source>
</reference>
<evidence type="ECO:0000313" key="1">
    <source>
        <dbReference type="EMBL" id="CAJ0818138.1"/>
    </source>
</evidence>
<dbReference type="Gene3D" id="4.10.430.30">
    <property type="match status" value="1"/>
</dbReference>
<sequence>MPPLSDLLRELDGGKLQIHAVRHGDRKKHIADAQWIITEFGIQPHALNFPPEYGSCRQHSIWPNYHDPVTGQTWSGMRRRPEWLRGKDLALYEIEQQLMQAPCFLERFECAIQTDFILTEQCCACQK</sequence>
<gene>
    <name evidence="1" type="ORF">LMG18101_03508</name>
</gene>
<comment type="caution">
    <text evidence="1">The sequence shown here is derived from an EMBL/GenBank/DDBJ whole genome shotgun (WGS) entry which is preliminary data.</text>
</comment>
<proteinExistence type="predicted"/>